<accession>A0ABC8YK11</accession>
<feature type="domain" description="Calmodulin-binding" evidence="2">
    <location>
        <begin position="307"/>
        <end position="418"/>
    </location>
</feature>
<dbReference type="PANTHER" id="PTHR33923">
    <property type="entry name" value="CALMODULIN-BINDING PROTEIN-RELATED"/>
    <property type="match status" value="1"/>
</dbReference>
<dbReference type="EMBL" id="OZ075127">
    <property type="protein sequence ID" value="CAL4945537.1"/>
    <property type="molecule type" value="Genomic_DNA"/>
</dbReference>
<feature type="region of interest" description="Disordered" evidence="1">
    <location>
        <begin position="422"/>
        <end position="446"/>
    </location>
</feature>
<keyword evidence="4" id="KW-1185">Reference proteome</keyword>
<evidence type="ECO:0000256" key="1">
    <source>
        <dbReference type="SAM" id="MobiDB-lite"/>
    </source>
</evidence>
<reference evidence="3" key="1">
    <citation type="submission" date="2024-10" db="EMBL/GenBank/DDBJ databases">
        <authorList>
            <person name="Ryan C."/>
        </authorList>
    </citation>
    <scope>NUCLEOTIDE SEQUENCE [LARGE SCALE GENOMIC DNA]</scope>
</reference>
<dbReference type="AlphaFoldDB" id="A0ABC8YK11"/>
<dbReference type="Proteomes" id="UP001497457">
    <property type="component" value="Chromosome 17b"/>
</dbReference>
<feature type="region of interest" description="Disordered" evidence="1">
    <location>
        <begin position="248"/>
        <end position="269"/>
    </location>
</feature>
<organism evidence="3 4">
    <name type="scientific">Urochloa decumbens</name>
    <dbReference type="NCBI Taxonomy" id="240449"/>
    <lineage>
        <taxon>Eukaryota</taxon>
        <taxon>Viridiplantae</taxon>
        <taxon>Streptophyta</taxon>
        <taxon>Embryophyta</taxon>
        <taxon>Tracheophyta</taxon>
        <taxon>Spermatophyta</taxon>
        <taxon>Magnoliopsida</taxon>
        <taxon>Liliopsida</taxon>
        <taxon>Poales</taxon>
        <taxon>Poaceae</taxon>
        <taxon>PACMAD clade</taxon>
        <taxon>Panicoideae</taxon>
        <taxon>Panicodae</taxon>
        <taxon>Paniceae</taxon>
        <taxon>Melinidinae</taxon>
        <taxon>Urochloa</taxon>
    </lineage>
</organism>
<feature type="region of interest" description="Disordered" evidence="1">
    <location>
        <begin position="282"/>
        <end position="303"/>
    </location>
</feature>
<dbReference type="InterPro" id="IPR012417">
    <property type="entry name" value="CaM-bd_dom_pln"/>
</dbReference>
<sequence>MVQRKQARKKPKDPGVVLDGDAVQARGDPGSRGGGMARAPLPGYMRATSCSDAKAGTGGRAAASPAAPPPPPVAKREPVRAKVVFTAAAAAPRVGRATCSSTMKGPGAGGAHVCPYGYCSLKGHVHPSVAPLSSFVASRRRLIKTQQSMKLKGASPFRKPSNGDGFFVEIRAGAGAAAPTVGSDATCSDLSAEEVDAMVRRMEYVMFDSLSCGDGAGSRAKDLGASVDGSCGSSDVISDASVELLGTTTKHRRGREEAALPDHEDEDFGACKSDISEELHAKHERNTTEDSTGNTPKGSSVGSISSALSGISFEDVTSVCSDAASSQMNKLSIARWRRTSEEGGKQMRPFKPKPPNFLPAETGPEAEKVDLRHLTADDRRTAEEWMVDYALRKAVKKLARAQKRKVEMLVQAFETVLPTVANEKKQQQQDDDKASFTLTRPSQACS</sequence>
<feature type="region of interest" description="Disordered" evidence="1">
    <location>
        <begin position="341"/>
        <end position="362"/>
    </location>
</feature>
<proteinExistence type="predicted"/>
<dbReference type="PANTHER" id="PTHR33923:SF2">
    <property type="entry name" value="CALMODULIN-BINDING PROTEIN-RELATED"/>
    <property type="match status" value="1"/>
</dbReference>
<feature type="compositionally biased region" description="Basic residues" evidence="1">
    <location>
        <begin position="1"/>
        <end position="11"/>
    </location>
</feature>
<evidence type="ECO:0000313" key="3">
    <source>
        <dbReference type="EMBL" id="CAL4945537.1"/>
    </source>
</evidence>
<name>A0ABC8YK11_9POAL</name>
<evidence type="ECO:0000259" key="2">
    <source>
        <dbReference type="SMART" id="SM01054"/>
    </source>
</evidence>
<dbReference type="Pfam" id="PF07839">
    <property type="entry name" value="CaM_binding"/>
    <property type="match status" value="1"/>
</dbReference>
<feature type="compositionally biased region" description="Basic and acidic residues" evidence="1">
    <location>
        <begin position="422"/>
        <end position="434"/>
    </location>
</feature>
<gene>
    <name evidence="3" type="ORF">URODEC1_LOCUS35535</name>
</gene>
<feature type="compositionally biased region" description="Polar residues" evidence="1">
    <location>
        <begin position="436"/>
        <end position="446"/>
    </location>
</feature>
<evidence type="ECO:0000313" key="4">
    <source>
        <dbReference type="Proteomes" id="UP001497457"/>
    </source>
</evidence>
<protein>
    <recommendedName>
        <fullName evidence="2">Calmodulin-binding domain-containing protein</fullName>
    </recommendedName>
</protein>
<dbReference type="SMART" id="SM01054">
    <property type="entry name" value="CaM_binding"/>
    <property type="match status" value="1"/>
</dbReference>
<dbReference type="InterPro" id="IPR044681">
    <property type="entry name" value="PICBP-like"/>
</dbReference>
<feature type="region of interest" description="Disordered" evidence="1">
    <location>
        <begin position="1"/>
        <end position="75"/>
    </location>
</feature>